<sequence>MLKLNYTDYGLFLEQVTASLDAVATQRVMLAVHVGEPLHLEPSRASFLLPVKLPGINQLEYLLRQNVTDVIDLASVDDEFVEVSLKGTWIANSANAESGTFITALTPESEMLIYELWRVTHRQTAYFM</sequence>
<protein>
    <submittedName>
        <fullName evidence="1">Uncharacterized protein</fullName>
    </submittedName>
</protein>
<gene>
    <name evidence="1" type="ORF">DXZ20_19295</name>
</gene>
<evidence type="ECO:0000313" key="1">
    <source>
        <dbReference type="EMBL" id="NEZ57751.1"/>
    </source>
</evidence>
<keyword evidence="2" id="KW-1185">Reference proteome</keyword>
<comment type="caution">
    <text evidence="1">The sequence shown here is derived from an EMBL/GenBank/DDBJ whole genome shotgun (WGS) entry which is preliminary data.</text>
</comment>
<dbReference type="InterPro" id="IPR054664">
    <property type="entry name" value="Alr0857-like"/>
</dbReference>
<dbReference type="EMBL" id="QXHD01000004">
    <property type="protein sequence ID" value="NEZ57751.1"/>
    <property type="molecule type" value="Genomic_DNA"/>
</dbReference>
<dbReference type="NCBIfam" id="NF045647">
    <property type="entry name" value="alr0857_fam"/>
    <property type="match status" value="1"/>
</dbReference>
<evidence type="ECO:0000313" key="2">
    <source>
        <dbReference type="Proteomes" id="UP000481033"/>
    </source>
</evidence>
<reference evidence="1 2" key="1">
    <citation type="journal article" date="2020" name="Microb. Ecol.">
        <title>Ecogenomics of the Marine Benthic Filamentous Cyanobacterium Adonisia.</title>
        <authorList>
            <person name="Walter J.M."/>
            <person name="Coutinho F.H."/>
            <person name="Leomil L."/>
            <person name="Hargreaves P.I."/>
            <person name="Campeao M.E."/>
            <person name="Vieira V.V."/>
            <person name="Silva B.S."/>
            <person name="Fistarol G.O."/>
            <person name="Salomon P.S."/>
            <person name="Sawabe T."/>
            <person name="Mino S."/>
            <person name="Hosokawa M."/>
            <person name="Miyashita H."/>
            <person name="Maruyama F."/>
            <person name="van Verk M.C."/>
            <person name="Dutilh B.E."/>
            <person name="Thompson C.C."/>
            <person name="Thompson F.L."/>
        </authorList>
    </citation>
    <scope>NUCLEOTIDE SEQUENCE [LARGE SCALE GENOMIC DNA]</scope>
    <source>
        <strain evidence="1 2">CCMR0081</strain>
    </source>
</reference>
<name>A0A6M0RPY3_9CYAN</name>
<organism evidence="1 2">
    <name type="scientific">Adonisia turfae CCMR0081</name>
    <dbReference type="NCBI Taxonomy" id="2292702"/>
    <lineage>
        <taxon>Bacteria</taxon>
        <taxon>Bacillati</taxon>
        <taxon>Cyanobacteriota</taxon>
        <taxon>Adonisia</taxon>
        <taxon>Adonisia turfae</taxon>
    </lineage>
</organism>
<dbReference type="Proteomes" id="UP000481033">
    <property type="component" value="Unassembled WGS sequence"/>
</dbReference>
<proteinExistence type="predicted"/>
<accession>A0A6M0RPY3</accession>
<dbReference type="RefSeq" id="WP_163671173.1">
    <property type="nucleotide sequence ID" value="NZ_QXHD01000004.1"/>
</dbReference>
<dbReference type="AlphaFoldDB" id="A0A6M0RPY3"/>